<proteinExistence type="predicted"/>
<dbReference type="Proteomes" id="UP000762676">
    <property type="component" value="Unassembled WGS sequence"/>
</dbReference>
<keyword evidence="2" id="KW-1185">Reference proteome</keyword>
<comment type="caution">
    <text evidence="1">The sequence shown here is derived from an EMBL/GenBank/DDBJ whole genome shotgun (WGS) entry which is preliminary data.</text>
</comment>
<evidence type="ECO:0000313" key="1">
    <source>
        <dbReference type="EMBL" id="GFR88266.1"/>
    </source>
</evidence>
<accession>A0AAV4GUR0</accession>
<gene>
    <name evidence="1" type="ORF">ElyMa_004247100</name>
</gene>
<dbReference type="EMBL" id="BMAT01008564">
    <property type="protein sequence ID" value="GFR88266.1"/>
    <property type="molecule type" value="Genomic_DNA"/>
</dbReference>
<organism evidence="1 2">
    <name type="scientific">Elysia marginata</name>
    <dbReference type="NCBI Taxonomy" id="1093978"/>
    <lineage>
        <taxon>Eukaryota</taxon>
        <taxon>Metazoa</taxon>
        <taxon>Spiralia</taxon>
        <taxon>Lophotrochozoa</taxon>
        <taxon>Mollusca</taxon>
        <taxon>Gastropoda</taxon>
        <taxon>Heterobranchia</taxon>
        <taxon>Euthyneura</taxon>
        <taxon>Panpulmonata</taxon>
        <taxon>Sacoglossa</taxon>
        <taxon>Placobranchoidea</taxon>
        <taxon>Plakobranchidae</taxon>
        <taxon>Elysia</taxon>
    </lineage>
</organism>
<sequence>MGEVNLVINGVEFTTRHNDYLIVKQSSTSRELHATEPIQFPDVPPSVLEKKSIAGQTEEMRAYFKAFKEQNTTLRDYRPFFRAALCYLEGAWTLDKHIEEPFPSDRHNLDAESWEELSMFVRYAAYSGTKSPKENYAFLPTALFDFNRTTGEPIYAQWNYRIICSPIKEDLPTKYIRQVVDLKSDVPRRKVGKDNRNHRTARFILYEQDTFRFQNKGIMDRIFYDIVGKDNIPSGLSLASYGHPLLRFDSDPKVPLDTSRYSRVTELADQDAMGNNVSVLSSRTPSFQFDSLRFATTPK</sequence>
<evidence type="ECO:0000313" key="2">
    <source>
        <dbReference type="Proteomes" id="UP000762676"/>
    </source>
</evidence>
<reference evidence="1 2" key="1">
    <citation type="journal article" date="2021" name="Elife">
        <title>Chloroplast acquisition without the gene transfer in kleptoplastic sea slugs, Plakobranchus ocellatus.</title>
        <authorList>
            <person name="Maeda T."/>
            <person name="Takahashi S."/>
            <person name="Yoshida T."/>
            <person name="Shimamura S."/>
            <person name="Takaki Y."/>
            <person name="Nagai Y."/>
            <person name="Toyoda A."/>
            <person name="Suzuki Y."/>
            <person name="Arimoto A."/>
            <person name="Ishii H."/>
            <person name="Satoh N."/>
            <person name="Nishiyama T."/>
            <person name="Hasebe M."/>
            <person name="Maruyama T."/>
            <person name="Minagawa J."/>
            <person name="Obokata J."/>
            <person name="Shigenobu S."/>
        </authorList>
    </citation>
    <scope>NUCLEOTIDE SEQUENCE [LARGE SCALE GENOMIC DNA]</scope>
</reference>
<dbReference type="AlphaFoldDB" id="A0AAV4GUR0"/>
<name>A0AAV4GUR0_9GAST</name>
<protein>
    <submittedName>
        <fullName evidence="1">Uncharacterized protein</fullName>
    </submittedName>
</protein>